<dbReference type="AlphaFoldDB" id="A0A2W4ZMP8"/>
<proteinExistence type="predicted"/>
<feature type="region of interest" description="Disordered" evidence="1">
    <location>
        <begin position="134"/>
        <end position="190"/>
    </location>
</feature>
<protein>
    <submittedName>
        <fullName evidence="2">Uncharacterized protein</fullName>
    </submittedName>
</protein>
<evidence type="ECO:0000256" key="1">
    <source>
        <dbReference type="SAM" id="MobiDB-lite"/>
    </source>
</evidence>
<feature type="compositionally biased region" description="Basic and acidic residues" evidence="1">
    <location>
        <begin position="161"/>
        <end position="190"/>
    </location>
</feature>
<evidence type="ECO:0000313" key="3">
    <source>
        <dbReference type="Proteomes" id="UP000249557"/>
    </source>
</evidence>
<sequence>MANKKKILLDDAVSAKASLSEIFAAMSGIVHLGIGCSEFFDVSGRMALFSYDLKTALFQAKPSQKEEVFEDAAQKALRKLQSVQPLLLEHANEVLMSPPKGKMGSKAITQKRGGTALDVFTHIASILEREAQPNAVRAEEKLDEGGSFTDPYKAEYLPDNYKPKKEPKKQDDAKAKPVPSYDKRPQPAFV</sequence>
<dbReference type="EMBL" id="QFNK01000308">
    <property type="protein sequence ID" value="PZO81389.1"/>
    <property type="molecule type" value="Genomic_DNA"/>
</dbReference>
<gene>
    <name evidence="2" type="ORF">DI626_10925</name>
</gene>
<comment type="caution">
    <text evidence="2">The sequence shown here is derived from an EMBL/GenBank/DDBJ whole genome shotgun (WGS) entry which is preliminary data.</text>
</comment>
<dbReference type="Proteomes" id="UP000249557">
    <property type="component" value="Unassembled WGS sequence"/>
</dbReference>
<accession>A0A2W4ZMP8</accession>
<evidence type="ECO:0000313" key="2">
    <source>
        <dbReference type="EMBL" id="PZO81389.1"/>
    </source>
</evidence>
<name>A0A2W4ZMP8_9BACT</name>
<reference evidence="2 3" key="1">
    <citation type="submission" date="2017-08" db="EMBL/GenBank/DDBJ databases">
        <title>Infants hospitalized years apart are colonized by the same room-sourced microbial strains.</title>
        <authorList>
            <person name="Brooks B."/>
            <person name="Olm M.R."/>
            <person name="Firek B.A."/>
            <person name="Baker R."/>
            <person name="Thomas B.C."/>
            <person name="Morowitz M.J."/>
            <person name="Banfield J.F."/>
        </authorList>
    </citation>
    <scope>NUCLEOTIDE SEQUENCE [LARGE SCALE GENOMIC DNA]</scope>
    <source>
        <strain evidence="2">S2_018_000_R2_104</strain>
    </source>
</reference>
<organism evidence="2 3">
    <name type="scientific">Micavibrio aeruginosavorus</name>
    <dbReference type="NCBI Taxonomy" id="349221"/>
    <lineage>
        <taxon>Bacteria</taxon>
        <taxon>Pseudomonadati</taxon>
        <taxon>Bdellovibrionota</taxon>
        <taxon>Bdellovibrionia</taxon>
        <taxon>Bdellovibrionales</taxon>
        <taxon>Pseudobdellovibrionaceae</taxon>
        <taxon>Micavibrio</taxon>
    </lineage>
</organism>
<feature type="compositionally biased region" description="Basic and acidic residues" evidence="1">
    <location>
        <begin position="134"/>
        <end position="144"/>
    </location>
</feature>